<evidence type="ECO:0000256" key="3">
    <source>
        <dbReference type="ARBA" id="ARBA00022692"/>
    </source>
</evidence>
<organism evidence="11 12">
    <name type="scientific">Passalora fulva</name>
    <name type="common">Tomato leaf mold</name>
    <name type="synonym">Cladosporium fulvum</name>
    <dbReference type="NCBI Taxonomy" id="5499"/>
    <lineage>
        <taxon>Eukaryota</taxon>
        <taxon>Fungi</taxon>
        <taxon>Dikarya</taxon>
        <taxon>Ascomycota</taxon>
        <taxon>Pezizomycotina</taxon>
        <taxon>Dothideomycetes</taxon>
        <taxon>Dothideomycetidae</taxon>
        <taxon>Mycosphaerellales</taxon>
        <taxon>Mycosphaerellaceae</taxon>
        <taxon>Fulvia</taxon>
    </lineage>
</organism>
<keyword evidence="7 11" id="KW-0407">Ion channel</keyword>
<gene>
    <name evidence="11" type="ORF">CLAFUR5_14312</name>
</gene>
<keyword evidence="4 9" id="KW-1133">Transmembrane helix</keyword>
<dbReference type="GeneID" id="71994190"/>
<evidence type="ECO:0000256" key="8">
    <source>
        <dbReference type="SAM" id="MobiDB-lite"/>
    </source>
</evidence>
<dbReference type="Pfam" id="PF07885">
    <property type="entry name" value="Ion_trans_2"/>
    <property type="match status" value="2"/>
</dbReference>
<keyword evidence="5" id="KW-0406">Ion transport</keyword>
<keyword evidence="3 9" id="KW-0812">Transmembrane</keyword>
<keyword evidence="12" id="KW-1185">Reference proteome</keyword>
<evidence type="ECO:0000313" key="12">
    <source>
        <dbReference type="Proteomes" id="UP000756132"/>
    </source>
</evidence>
<feature type="region of interest" description="Disordered" evidence="8">
    <location>
        <begin position="1"/>
        <end position="30"/>
    </location>
</feature>
<feature type="transmembrane region" description="Helical" evidence="9">
    <location>
        <begin position="93"/>
        <end position="112"/>
    </location>
</feature>
<proteinExistence type="predicted"/>
<feature type="transmembrane region" description="Helical" evidence="9">
    <location>
        <begin position="171"/>
        <end position="194"/>
    </location>
</feature>
<dbReference type="SUPFAM" id="SSF81324">
    <property type="entry name" value="Voltage-gated potassium channels"/>
    <property type="match status" value="2"/>
</dbReference>
<feature type="domain" description="Potassium channel" evidence="10">
    <location>
        <begin position="375"/>
        <end position="450"/>
    </location>
</feature>
<feature type="compositionally biased region" description="Basic and acidic residues" evidence="8">
    <location>
        <begin position="15"/>
        <end position="28"/>
    </location>
</feature>
<dbReference type="GO" id="GO:0030322">
    <property type="term" value="P:stabilization of membrane potential"/>
    <property type="evidence" value="ECO:0007669"/>
    <property type="project" value="TreeGrafter"/>
</dbReference>
<evidence type="ECO:0000256" key="5">
    <source>
        <dbReference type="ARBA" id="ARBA00023065"/>
    </source>
</evidence>
<feature type="transmembrane region" description="Helical" evidence="9">
    <location>
        <begin position="269"/>
        <end position="292"/>
    </location>
</feature>
<evidence type="ECO:0000259" key="10">
    <source>
        <dbReference type="Pfam" id="PF07885"/>
    </source>
</evidence>
<dbReference type="Gene3D" id="1.10.287.70">
    <property type="match status" value="2"/>
</dbReference>
<dbReference type="OrthoDB" id="297496at2759"/>
<evidence type="ECO:0000256" key="6">
    <source>
        <dbReference type="ARBA" id="ARBA00023136"/>
    </source>
</evidence>
<protein>
    <submittedName>
        <fullName evidence="11">Outward-rectifier potassium channel TOK1</fullName>
    </submittedName>
</protein>
<feature type="transmembrane region" description="Helical" evidence="9">
    <location>
        <begin position="425"/>
        <end position="446"/>
    </location>
</feature>
<feature type="transmembrane region" description="Helical" evidence="9">
    <location>
        <begin position="42"/>
        <end position="72"/>
    </location>
</feature>
<feature type="transmembrane region" description="Helical" evidence="9">
    <location>
        <begin position="394"/>
        <end position="413"/>
    </location>
</feature>
<dbReference type="PANTHER" id="PTHR11003">
    <property type="entry name" value="POTASSIUM CHANNEL, SUBFAMILY K"/>
    <property type="match status" value="1"/>
</dbReference>
<feature type="transmembrane region" description="Helical" evidence="9">
    <location>
        <begin position="214"/>
        <end position="233"/>
    </location>
</feature>
<feature type="domain" description="Potassium channel" evidence="10">
    <location>
        <begin position="222"/>
        <end position="292"/>
    </location>
</feature>
<evidence type="ECO:0000256" key="9">
    <source>
        <dbReference type="SAM" id="Phobius"/>
    </source>
</evidence>
<dbReference type="Proteomes" id="UP000756132">
    <property type="component" value="Chromosome 13"/>
</dbReference>
<evidence type="ECO:0000256" key="7">
    <source>
        <dbReference type="ARBA" id="ARBA00023303"/>
    </source>
</evidence>
<dbReference type="FunFam" id="1.10.287.70:FF:000182">
    <property type="entry name" value="Outward-rectifier potassium channel TOK1"/>
    <property type="match status" value="1"/>
</dbReference>
<evidence type="ECO:0000256" key="1">
    <source>
        <dbReference type="ARBA" id="ARBA00004141"/>
    </source>
</evidence>
<reference evidence="11" key="2">
    <citation type="journal article" date="2022" name="Microb. Genom.">
        <title>A chromosome-scale genome assembly of the tomato pathogen Cladosporium fulvum reveals a compartmentalized genome architecture and the presence of a dispensable chromosome.</title>
        <authorList>
            <person name="Zaccaron A.Z."/>
            <person name="Chen L.H."/>
            <person name="Samaras A."/>
            <person name="Stergiopoulos I."/>
        </authorList>
    </citation>
    <scope>NUCLEOTIDE SEQUENCE</scope>
    <source>
        <strain evidence="11">Race5_Kim</strain>
    </source>
</reference>
<dbReference type="AlphaFoldDB" id="A0A9Q8PM62"/>
<dbReference type="InterPro" id="IPR013099">
    <property type="entry name" value="K_chnl_dom"/>
</dbReference>
<keyword evidence="2" id="KW-0813">Transport</keyword>
<dbReference type="GO" id="GO:0022841">
    <property type="term" value="F:potassium ion leak channel activity"/>
    <property type="evidence" value="ECO:0007669"/>
    <property type="project" value="TreeGrafter"/>
</dbReference>
<accession>A0A9Q8PM62</accession>
<evidence type="ECO:0000256" key="2">
    <source>
        <dbReference type="ARBA" id="ARBA00022448"/>
    </source>
</evidence>
<feature type="region of interest" description="Disordered" evidence="8">
    <location>
        <begin position="748"/>
        <end position="785"/>
    </location>
</feature>
<dbReference type="GO" id="GO:0005886">
    <property type="term" value="C:plasma membrane"/>
    <property type="evidence" value="ECO:0007669"/>
    <property type="project" value="TreeGrafter"/>
</dbReference>
<keyword evidence="6 9" id="KW-0472">Membrane</keyword>
<reference evidence="11" key="1">
    <citation type="submission" date="2021-12" db="EMBL/GenBank/DDBJ databases">
        <authorList>
            <person name="Zaccaron A."/>
            <person name="Stergiopoulos I."/>
        </authorList>
    </citation>
    <scope>NUCLEOTIDE SEQUENCE</scope>
    <source>
        <strain evidence="11">Race5_Kim</strain>
    </source>
</reference>
<dbReference type="RefSeq" id="XP_047769461.1">
    <property type="nucleotide sequence ID" value="XM_047913460.1"/>
</dbReference>
<feature type="transmembrane region" description="Helical" evidence="9">
    <location>
        <begin position="132"/>
        <end position="150"/>
    </location>
</feature>
<comment type="subcellular location">
    <subcellularLocation>
        <location evidence="1">Membrane</location>
        <topology evidence="1">Multi-pass membrane protein</topology>
    </subcellularLocation>
</comment>
<dbReference type="PANTHER" id="PTHR11003:SF301">
    <property type="entry name" value="POTASSIUM CHANNEL PROTEIN"/>
    <property type="match status" value="1"/>
</dbReference>
<name>A0A9Q8PM62_PASFU</name>
<feature type="region of interest" description="Disordered" evidence="8">
    <location>
        <begin position="630"/>
        <end position="656"/>
    </location>
</feature>
<dbReference type="InterPro" id="IPR003280">
    <property type="entry name" value="2pore_dom_K_chnl"/>
</dbReference>
<evidence type="ECO:0000256" key="4">
    <source>
        <dbReference type="ARBA" id="ARBA00022989"/>
    </source>
</evidence>
<dbReference type="KEGG" id="ffu:CLAFUR5_14312"/>
<sequence>MSTVDPGIGESVSRAAEDMEPDHRKDGFAQETDDDYVQPNEWWFASALCPLLGATFGPVANGFSICALVYPWRAYIPPGKEAADGIKMEDPRWLIAVNAVSLAFALIGNGALLLNMARRVKFSIAQPTTITGYFAAGILLIADTSALASAPNYYITDSRALPAANHALTSAYYYAIMAASIYMIIGALMCLTVYGALAGRYKKEFNLGPAQRTLMLQTMSFIGYELLGALVFSKVEGWKYLDAVYWSQVTLLTIGLGDFSPQSNVGRGLLFPFAIGGILMVGLVVGSIRSLVLERGQEKMAARITEKRRETAVNNVDERKQTIKISWLAQADFSTDPSLTPAQRREEEFSIMRKVQATAERERRYFALCMSLSFALMLWFVGAAVFMVCEREQGWTYFTSLYFAFTGLLTIGYGDETPASNAGKAFFVIWSLLAVPSLTILISNMGDTIVKWFTDITEAVAQLTVLPGEEGFRISLKNVMSQLSMTAPGILGETKRKGMYLTRTGASAPWRGLFTADSRLDGHKHREQIMTRLATRLEQHIEEEELQDALQADSTGDPRERDIHFYHYVLSRELRSVQKDLNDSPPKKYTWGEWEYYLRLVGNVEDNTTDEFPGQNFPDTLVPQQLRAPQHAFEPSSSKGLHAGSDSDGMDADKDGVVDRVTDRKERLYWDPKPKETKKARILKTHDTAASLGAWSWLSDESPLMSSKTESQWILERLSAALVRELNRARKGYKKKPPISMDHITKARRLNEEAGKAHEKGEYGREHGIRRQAGDPEARYAMGEK</sequence>
<dbReference type="GO" id="GO:0015271">
    <property type="term" value="F:outward rectifier potassium channel activity"/>
    <property type="evidence" value="ECO:0007669"/>
    <property type="project" value="TreeGrafter"/>
</dbReference>
<dbReference type="EMBL" id="CP090175">
    <property type="protein sequence ID" value="UJO25095.1"/>
    <property type="molecule type" value="Genomic_DNA"/>
</dbReference>
<feature type="transmembrane region" description="Helical" evidence="9">
    <location>
        <begin position="365"/>
        <end position="388"/>
    </location>
</feature>
<evidence type="ECO:0000313" key="11">
    <source>
        <dbReference type="EMBL" id="UJO25095.1"/>
    </source>
</evidence>